<accession>A0A5N5FU86</accession>
<gene>
    <name evidence="2" type="ORF">D8674_002839</name>
</gene>
<sequence length="64" mass="6982">MVHKACGIYMVPFLLLLLLSSKLVFADMIINKSLMQMEIILAREVPSIDVPISSKPPGSGEVVP</sequence>
<organism evidence="2 3">
    <name type="scientific">Pyrus ussuriensis x Pyrus communis</name>
    <dbReference type="NCBI Taxonomy" id="2448454"/>
    <lineage>
        <taxon>Eukaryota</taxon>
        <taxon>Viridiplantae</taxon>
        <taxon>Streptophyta</taxon>
        <taxon>Embryophyta</taxon>
        <taxon>Tracheophyta</taxon>
        <taxon>Spermatophyta</taxon>
        <taxon>Magnoliopsida</taxon>
        <taxon>eudicotyledons</taxon>
        <taxon>Gunneridae</taxon>
        <taxon>Pentapetalae</taxon>
        <taxon>rosids</taxon>
        <taxon>fabids</taxon>
        <taxon>Rosales</taxon>
        <taxon>Rosaceae</taxon>
        <taxon>Amygdaloideae</taxon>
        <taxon>Maleae</taxon>
        <taxon>Pyrus</taxon>
    </lineage>
</organism>
<comment type="caution">
    <text evidence="2">The sequence shown here is derived from an EMBL/GenBank/DDBJ whole genome shotgun (WGS) entry which is preliminary data.</text>
</comment>
<feature type="signal peptide" evidence="1">
    <location>
        <begin position="1"/>
        <end position="26"/>
    </location>
</feature>
<reference evidence="3" key="2">
    <citation type="submission" date="2019-10" db="EMBL/GenBank/DDBJ databases">
        <title>A de novo genome assembly of a pear dwarfing rootstock.</title>
        <authorList>
            <person name="Wang F."/>
            <person name="Wang J."/>
            <person name="Li S."/>
            <person name="Zhang Y."/>
            <person name="Fang M."/>
            <person name="Ma L."/>
            <person name="Zhao Y."/>
            <person name="Jiang S."/>
        </authorList>
    </citation>
    <scope>NUCLEOTIDE SEQUENCE [LARGE SCALE GENOMIC DNA]</scope>
</reference>
<dbReference type="AlphaFoldDB" id="A0A5N5FU86"/>
<reference evidence="2 3" key="1">
    <citation type="submission" date="2019-09" db="EMBL/GenBank/DDBJ databases">
        <authorList>
            <person name="Ou C."/>
        </authorList>
    </citation>
    <scope>NUCLEOTIDE SEQUENCE [LARGE SCALE GENOMIC DNA]</scope>
    <source>
        <strain evidence="2">S2</strain>
        <tissue evidence="2">Leaf</tissue>
    </source>
</reference>
<protein>
    <submittedName>
        <fullName evidence="2">Uncharacterized protein</fullName>
    </submittedName>
</protein>
<name>A0A5N5FU86_9ROSA</name>
<evidence type="ECO:0000313" key="2">
    <source>
        <dbReference type="EMBL" id="KAB2601834.1"/>
    </source>
</evidence>
<feature type="chain" id="PRO_5024352862" evidence="1">
    <location>
        <begin position="27"/>
        <end position="64"/>
    </location>
</feature>
<dbReference type="Proteomes" id="UP000327157">
    <property type="component" value="Chromosome 10"/>
</dbReference>
<keyword evidence="1" id="KW-0732">Signal</keyword>
<keyword evidence="3" id="KW-1185">Reference proteome</keyword>
<evidence type="ECO:0000313" key="3">
    <source>
        <dbReference type="Proteomes" id="UP000327157"/>
    </source>
</evidence>
<dbReference type="EMBL" id="SMOL01000695">
    <property type="protein sequence ID" value="KAB2601834.1"/>
    <property type="molecule type" value="Genomic_DNA"/>
</dbReference>
<reference evidence="2 3" key="3">
    <citation type="submission" date="2019-11" db="EMBL/GenBank/DDBJ databases">
        <title>A de novo genome assembly of a pear dwarfing rootstock.</title>
        <authorList>
            <person name="Wang F."/>
            <person name="Wang J."/>
            <person name="Li S."/>
            <person name="Zhang Y."/>
            <person name="Fang M."/>
            <person name="Ma L."/>
            <person name="Zhao Y."/>
            <person name="Jiang S."/>
        </authorList>
    </citation>
    <scope>NUCLEOTIDE SEQUENCE [LARGE SCALE GENOMIC DNA]</scope>
    <source>
        <strain evidence="2">S2</strain>
        <tissue evidence="2">Leaf</tissue>
    </source>
</reference>
<proteinExistence type="predicted"/>
<evidence type="ECO:0000256" key="1">
    <source>
        <dbReference type="SAM" id="SignalP"/>
    </source>
</evidence>